<dbReference type="SMART" id="SM01321">
    <property type="entry name" value="Y1_Tnp"/>
    <property type="match status" value="1"/>
</dbReference>
<organism evidence="2 3">
    <name type="scientific">Candidatus Amesbacteria bacterium RIFCSPHIGHO2_01_FULL_48_32b</name>
    <dbReference type="NCBI Taxonomy" id="1797253"/>
    <lineage>
        <taxon>Bacteria</taxon>
        <taxon>Candidatus Amesiibacteriota</taxon>
    </lineage>
</organism>
<dbReference type="PANTHER" id="PTHR34322">
    <property type="entry name" value="TRANSPOSASE, Y1_TNP DOMAIN-CONTAINING"/>
    <property type="match status" value="1"/>
</dbReference>
<dbReference type="Pfam" id="PF01797">
    <property type="entry name" value="Y1_Tnp"/>
    <property type="match status" value="1"/>
</dbReference>
<dbReference type="AlphaFoldDB" id="A0A1F4YG29"/>
<dbReference type="InterPro" id="IPR002686">
    <property type="entry name" value="Transposase_17"/>
</dbReference>
<evidence type="ECO:0000313" key="3">
    <source>
        <dbReference type="Proteomes" id="UP000178176"/>
    </source>
</evidence>
<name>A0A1F4YG29_9BACT</name>
<dbReference type="GO" id="GO:0003677">
    <property type="term" value="F:DNA binding"/>
    <property type="evidence" value="ECO:0007669"/>
    <property type="project" value="InterPro"/>
</dbReference>
<dbReference type="SUPFAM" id="SSF143422">
    <property type="entry name" value="Transposase IS200-like"/>
    <property type="match status" value="1"/>
</dbReference>
<dbReference type="Gene3D" id="3.30.70.1290">
    <property type="entry name" value="Transposase IS200-like"/>
    <property type="match status" value="1"/>
</dbReference>
<feature type="domain" description="Transposase IS200-like" evidence="1">
    <location>
        <begin position="11"/>
        <end position="146"/>
    </location>
</feature>
<dbReference type="GO" id="GO:0006313">
    <property type="term" value="P:DNA transposition"/>
    <property type="evidence" value="ECO:0007669"/>
    <property type="project" value="InterPro"/>
</dbReference>
<sequence>MPVKFVVRDLQANSFYHIYNRGNQEDLFADDQDRRVWLWYLFIYLAPLSEVEAKYPDLPPRLLSKNLHGEASLAAYCLMSDHFHMLVHQEVPDAIPRLLKQMVNGYTSYFHQKYKSSGPVMHGRYKAARIDSNDLASQLVKYIHDHTQDEEWTSFKKYQSGELKLDQFGLTEVNGVRWEAIKHLIIEGI</sequence>
<dbReference type="PANTHER" id="PTHR34322:SF2">
    <property type="entry name" value="TRANSPOSASE IS200-LIKE DOMAIN-CONTAINING PROTEIN"/>
    <property type="match status" value="1"/>
</dbReference>
<protein>
    <recommendedName>
        <fullName evidence="1">Transposase IS200-like domain-containing protein</fullName>
    </recommendedName>
</protein>
<dbReference type="GO" id="GO:0004803">
    <property type="term" value="F:transposase activity"/>
    <property type="evidence" value="ECO:0007669"/>
    <property type="project" value="InterPro"/>
</dbReference>
<proteinExistence type="predicted"/>
<dbReference type="InterPro" id="IPR036515">
    <property type="entry name" value="Transposase_17_sf"/>
</dbReference>
<dbReference type="Proteomes" id="UP000178176">
    <property type="component" value="Unassembled WGS sequence"/>
</dbReference>
<accession>A0A1F4YG29</accession>
<reference evidence="2 3" key="1">
    <citation type="journal article" date="2016" name="Nat. Commun.">
        <title>Thousands of microbial genomes shed light on interconnected biogeochemical processes in an aquifer system.</title>
        <authorList>
            <person name="Anantharaman K."/>
            <person name="Brown C.T."/>
            <person name="Hug L.A."/>
            <person name="Sharon I."/>
            <person name="Castelle C.J."/>
            <person name="Probst A.J."/>
            <person name="Thomas B.C."/>
            <person name="Singh A."/>
            <person name="Wilkins M.J."/>
            <person name="Karaoz U."/>
            <person name="Brodie E.L."/>
            <person name="Williams K.H."/>
            <person name="Hubbard S.S."/>
            <person name="Banfield J.F."/>
        </authorList>
    </citation>
    <scope>NUCLEOTIDE SEQUENCE [LARGE SCALE GENOMIC DNA]</scope>
</reference>
<dbReference type="EMBL" id="MEXH01000003">
    <property type="protein sequence ID" value="OGC92907.1"/>
    <property type="molecule type" value="Genomic_DNA"/>
</dbReference>
<comment type="caution">
    <text evidence="2">The sequence shown here is derived from an EMBL/GenBank/DDBJ whole genome shotgun (WGS) entry which is preliminary data.</text>
</comment>
<evidence type="ECO:0000259" key="1">
    <source>
        <dbReference type="SMART" id="SM01321"/>
    </source>
</evidence>
<gene>
    <name evidence="2" type="ORF">A2876_03650</name>
</gene>
<evidence type="ECO:0000313" key="2">
    <source>
        <dbReference type="EMBL" id="OGC92907.1"/>
    </source>
</evidence>